<feature type="domain" description="Major facilitator superfamily (MFS) profile" evidence="7">
    <location>
        <begin position="12"/>
        <end position="387"/>
    </location>
</feature>
<protein>
    <submittedName>
        <fullName evidence="8">Drug resistance transporter Bcr/CflA subfamily</fullName>
    </submittedName>
</protein>
<feature type="transmembrane region" description="Helical" evidence="6">
    <location>
        <begin position="78"/>
        <end position="97"/>
    </location>
</feature>
<evidence type="ECO:0000256" key="2">
    <source>
        <dbReference type="ARBA" id="ARBA00022448"/>
    </source>
</evidence>
<name>Q1JW92_DESA6</name>
<keyword evidence="4 6" id="KW-1133">Transmembrane helix</keyword>
<dbReference type="PANTHER" id="PTHR23502">
    <property type="entry name" value="MAJOR FACILITATOR SUPERFAMILY"/>
    <property type="match status" value="1"/>
</dbReference>
<dbReference type="GO" id="GO:0005886">
    <property type="term" value="C:plasma membrane"/>
    <property type="evidence" value="ECO:0007669"/>
    <property type="project" value="TreeGrafter"/>
</dbReference>
<feature type="transmembrane region" description="Helical" evidence="6">
    <location>
        <begin position="303"/>
        <end position="323"/>
    </location>
</feature>
<keyword evidence="9" id="KW-1185">Reference proteome</keyword>
<organism evidence="8 9">
    <name type="scientific">Desulfuromonas acetoxidans (strain DSM 684 / 11070)</name>
    <dbReference type="NCBI Taxonomy" id="281689"/>
    <lineage>
        <taxon>Bacteria</taxon>
        <taxon>Pseudomonadati</taxon>
        <taxon>Thermodesulfobacteriota</taxon>
        <taxon>Desulfuromonadia</taxon>
        <taxon>Desulfuromonadales</taxon>
        <taxon>Desulfuromonadaceae</taxon>
        <taxon>Desulfuromonas</taxon>
    </lineage>
</organism>
<dbReference type="OrthoDB" id="9814303at2"/>
<evidence type="ECO:0000313" key="8">
    <source>
        <dbReference type="EMBL" id="EAT14529.1"/>
    </source>
</evidence>
<reference evidence="8" key="2">
    <citation type="submission" date="2006-05" db="EMBL/GenBank/DDBJ databases">
        <title>Sequencing of the draft genome and assembly of Desulfuromonas acetoxidans DSM 684.</title>
        <authorList>
            <consortium name="US DOE Joint Genome Institute (JGI-PGF)"/>
            <person name="Copeland A."/>
            <person name="Lucas S."/>
            <person name="Lapidus A."/>
            <person name="Barry K."/>
            <person name="Detter J.C."/>
            <person name="Glavina del Rio T."/>
            <person name="Hammon N."/>
            <person name="Israni S."/>
            <person name="Dalin E."/>
            <person name="Tice H."/>
            <person name="Bruce D."/>
            <person name="Pitluck S."/>
            <person name="Richardson P."/>
        </authorList>
    </citation>
    <scope>NUCLEOTIDE SEQUENCE [LARGE SCALE GENOMIC DNA]</scope>
    <source>
        <strain evidence="8">DSM 684</strain>
    </source>
</reference>
<dbReference type="AlphaFoldDB" id="Q1JW92"/>
<feature type="transmembrane region" description="Helical" evidence="6">
    <location>
        <begin position="278"/>
        <end position="297"/>
    </location>
</feature>
<evidence type="ECO:0000256" key="3">
    <source>
        <dbReference type="ARBA" id="ARBA00022692"/>
    </source>
</evidence>
<comment type="caution">
    <text evidence="8">The sequence shown here is derived from an EMBL/GenBank/DDBJ whole genome shotgun (WGS) entry which is preliminary data.</text>
</comment>
<keyword evidence="3 6" id="KW-0812">Transmembrane</keyword>
<feature type="transmembrane region" description="Helical" evidence="6">
    <location>
        <begin position="365"/>
        <end position="384"/>
    </location>
</feature>
<gene>
    <name evidence="8" type="ORF">Dace_0390</name>
</gene>
<dbReference type="RefSeq" id="WP_006002597.1">
    <property type="nucleotide sequence ID" value="NZ_AAEW02000023.1"/>
</dbReference>
<feature type="transmembrane region" description="Helical" evidence="6">
    <location>
        <begin position="103"/>
        <end position="124"/>
    </location>
</feature>
<dbReference type="PROSITE" id="PS50850">
    <property type="entry name" value="MFS"/>
    <property type="match status" value="1"/>
</dbReference>
<dbReference type="GO" id="GO:0022857">
    <property type="term" value="F:transmembrane transporter activity"/>
    <property type="evidence" value="ECO:0007669"/>
    <property type="project" value="InterPro"/>
</dbReference>
<feature type="transmembrane region" description="Helical" evidence="6">
    <location>
        <begin position="251"/>
        <end position="271"/>
    </location>
</feature>
<evidence type="ECO:0000313" key="9">
    <source>
        <dbReference type="Proteomes" id="UP000005695"/>
    </source>
</evidence>
<dbReference type="Pfam" id="PF07690">
    <property type="entry name" value="MFS_1"/>
    <property type="match status" value="1"/>
</dbReference>
<reference evidence="8" key="1">
    <citation type="submission" date="2006-05" db="EMBL/GenBank/DDBJ databases">
        <title>Annotation of the draft genome assembly of Desulfuromonas acetoxidans DSM 684.</title>
        <authorList>
            <consortium name="US DOE Joint Genome Institute (JGI-ORNL)"/>
            <person name="Larimer F."/>
            <person name="Land M."/>
            <person name="Hauser L."/>
        </authorList>
    </citation>
    <scope>NUCLEOTIDE SEQUENCE [LARGE SCALE GENOMIC DNA]</scope>
    <source>
        <strain evidence="8">DSM 684</strain>
    </source>
</reference>
<dbReference type="Gene3D" id="1.20.1720.10">
    <property type="entry name" value="Multidrug resistance protein D"/>
    <property type="match status" value="1"/>
</dbReference>
<dbReference type="Proteomes" id="UP000005695">
    <property type="component" value="Unassembled WGS sequence"/>
</dbReference>
<dbReference type="InterPro" id="IPR011701">
    <property type="entry name" value="MFS"/>
</dbReference>
<feature type="transmembrane region" description="Helical" evidence="6">
    <location>
        <begin position="136"/>
        <end position="158"/>
    </location>
</feature>
<feature type="transmembrane region" description="Helical" evidence="6">
    <location>
        <begin position="335"/>
        <end position="359"/>
    </location>
</feature>
<keyword evidence="2" id="KW-0813">Transport</keyword>
<evidence type="ECO:0000256" key="5">
    <source>
        <dbReference type="ARBA" id="ARBA00023136"/>
    </source>
</evidence>
<comment type="subcellular location">
    <subcellularLocation>
        <location evidence="1">Membrane</location>
        <topology evidence="1">Multi-pass membrane protein</topology>
    </subcellularLocation>
</comment>
<keyword evidence="5 6" id="KW-0472">Membrane</keyword>
<proteinExistence type="predicted"/>
<feature type="transmembrane region" description="Helical" evidence="6">
    <location>
        <begin position="164"/>
        <end position="185"/>
    </location>
</feature>
<dbReference type="PRINTS" id="PR01036">
    <property type="entry name" value="TCRTETB"/>
</dbReference>
<dbReference type="CDD" id="cd17320">
    <property type="entry name" value="MFS_MdfA_MDR_like"/>
    <property type="match status" value="1"/>
</dbReference>
<feature type="transmembrane region" description="Helical" evidence="6">
    <location>
        <begin position="12"/>
        <end position="35"/>
    </location>
</feature>
<evidence type="ECO:0000256" key="6">
    <source>
        <dbReference type="SAM" id="Phobius"/>
    </source>
</evidence>
<feature type="transmembrane region" description="Helical" evidence="6">
    <location>
        <begin position="47"/>
        <end position="66"/>
    </location>
</feature>
<dbReference type="InterPro" id="IPR036259">
    <property type="entry name" value="MFS_trans_sf"/>
</dbReference>
<evidence type="ECO:0000259" key="7">
    <source>
        <dbReference type="PROSITE" id="PS50850"/>
    </source>
</evidence>
<dbReference type="PANTHER" id="PTHR23502:SF132">
    <property type="entry name" value="POLYAMINE TRANSPORTER 2-RELATED"/>
    <property type="match status" value="1"/>
</dbReference>
<evidence type="ECO:0000256" key="4">
    <source>
        <dbReference type="ARBA" id="ARBA00022989"/>
    </source>
</evidence>
<feature type="transmembrane region" description="Helical" evidence="6">
    <location>
        <begin position="213"/>
        <end position="239"/>
    </location>
</feature>
<dbReference type="SUPFAM" id="SSF103473">
    <property type="entry name" value="MFS general substrate transporter"/>
    <property type="match status" value="1"/>
</dbReference>
<accession>Q1JW92</accession>
<evidence type="ECO:0000256" key="1">
    <source>
        <dbReference type="ARBA" id="ARBA00004141"/>
    </source>
</evidence>
<dbReference type="InterPro" id="IPR020846">
    <property type="entry name" value="MFS_dom"/>
</dbReference>
<dbReference type="EMBL" id="AAEW02000023">
    <property type="protein sequence ID" value="EAT14529.1"/>
    <property type="molecule type" value="Genomic_DNA"/>
</dbReference>
<sequence length="394" mass="43350">MKPSIEQHKALYITYLALLAATPPLSTDMYLAALPEIASSWGVGKDLINLTLVLWFASFSVSILISGSLSDKYGRKPLLLWGLSLFVVTSFLCAGAGSAQMLILFRIFQGLGAGAPAAIVLAIIRDRFTGKERHQAIAYVMTIVAVAPMVAPIIGAMLLEFFNWRFIFVMQGVMVSITLLVTFAFKESLADPLNISLKRLMTRYTVHFRNKEFMFASISMGILVLPFYGFIAFSPIYYITIHGLSEKMFSLLFGLNALSSMCGAFSSSFIVKWVSDKTVITVSIYGCVIAGIGLMVLGSQHFLYFFVFMAFFSFCTGISRPISGNMILGLVKTDVGSASSFLVFYQFISGALCMAFVTLQWSYPVLVYGSLTTIVSILVLILWARIAPHLNPIH</sequence>